<evidence type="ECO:0000313" key="12">
    <source>
        <dbReference type="EMBL" id="ADK86586.1"/>
    </source>
</evidence>
<keyword evidence="5" id="KW-0288">FMN</keyword>
<organism evidence="12 13">
    <name type="scientific">Desulfarculus baarsii (strain ATCC 33931 / DSM 2075 / LMG 7858 / VKM B-1802 / 2st14)</name>
    <dbReference type="NCBI Taxonomy" id="644282"/>
    <lineage>
        <taxon>Bacteria</taxon>
        <taxon>Pseudomonadati</taxon>
        <taxon>Thermodesulfobacteriota</taxon>
        <taxon>Desulfarculia</taxon>
        <taxon>Desulfarculales</taxon>
        <taxon>Desulfarculaceae</taxon>
        <taxon>Desulfarculus</taxon>
    </lineage>
</organism>
<comment type="cofactor">
    <cofactor evidence="1">
        <name>FMN</name>
        <dbReference type="ChEBI" id="CHEBI:58210"/>
    </cofactor>
</comment>
<keyword evidence="13" id="KW-1185">Reference proteome</keyword>
<dbReference type="SUPFAM" id="SSF51905">
    <property type="entry name" value="FAD/NAD(P)-binding domain"/>
    <property type="match status" value="1"/>
</dbReference>
<keyword evidence="9" id="KW-0411">Iron-sulfur</keyword>
<feature type="domain" description="FAD/NAD(P)-binding" evidence="11">
    <location>
        <begin position="379"/>
        <end position="640"/>
    </location>
</feature>
<dbReference type="SUPFAM" id="SSF51395">
    <property type="entry name" value="FMN-linked oxidoreductases"/>
    <property type="match status" value="1"/>
</dbReference>
<dbReference type="Pfam" id="PF07992">
    <property type="entry name" value="Pyr_redox_2"/>
    <property type="match status" value="1"/>
</dbReference>
<dbReference type="InterPro" id="IPR051793">
    <property type="entry name" value="NADH:flavin_oxidoreductase"/>
</dbReference>
<evidence type="ECO:0000256" key="6">
    <source>
        <dbReference type="ARBA" id="ARBA00022723"/>
    </source>
</evidence>
<name>E1QM01_DESB2</name>
<evidence type="ECO:0000256" key="3">
    <source>
        <dbReference type="ARBA" id="ARBA00011048"/>
    </source>
</evidence>
<evidence type="ECO:0000259" key="10">
    <source>
        <dbReference type="Pfam" id="PF00724"/>
    </source>
</evidence>
<evidence type="ECO:0000256" key="5">
    <source>
        <dbReference type="ARBA" id="ARBA00022643"/>
    </source>
</evidence>
<comment type="cofactor">
    <cofactor evidence="2">
        <name>[4Fe-4S] cluster</name>
        <dbReference type="ChEBI" id="CHEBI:49883"/>
    </cofactor>
</comment>
<dbReference type="KEGG" id="dbr:Deba_3233"/>
<evidence type="ECO:0000256" key="1">
    <source>
        <dbReference type="ARBA" id="ARBA00001917"/>
    </source>
</evidence>
<dbReference type="EMBL" id="CP002085">
    <property type="protein sequence ID" value="ADK86586.1"/>
    <property type="molecule type" value="Genomic_DNA"/>
</dbReference>
<dbReference type="GO" id="GO:0010181">
    <property type="term" value="F:FMN binding"/>
    <property type="evidence" value="ECO:0007669"/>
    <property type="project" value="InterPro"/>
</dbReference>
<dbReference type="InterPro" id="IPR001155">
    <property type="entry name" value="OxRdtase_FMN_N"/>
</dbReference>
<dbReference type="PANTHER" id="PTHR42917">
    <property type="entry name" value="2,4-DIENOYL-COA REDUCTASE"/>
    <property type="match status" value="1"/>
</dbReference>
<dbReference type="Proteomes" id="UP000009047">
    <property type="component" value="Chromosome"/>
</dbReference>
<reference evidence="12 13" key="1">
    <citation type="journal article" date="2010" name="Stand. Genomic Sci.">
        <title>Complete genome sequence of Desulfarculus baarsii type strain (2st14).</title>
        <authorList>
            <person name="Sun H."/>
            <person name="Spring S."/>
            <person name="Lapidus A."/>
            <person name="Davenport K."/>
            <person name="Del Rio T.G."/>
            <person name="Tice H."/>
            <person name="Nolan M."/>
            <person name="Copeland A."/>
            <person name="Cheng J.F."/>
            <person name="Lucas S."/>
            <person name="Tapia R."/>
            <person name="Goodwin L."/>
            <person name="Pitluck S."/>
            <person name="Ivanova N."/>
            <person name="Pagani I."/>
            <person name="Mavromatis K."/>
            <person name="Ovchinnikova G."/>
            <person name="Pati A."/>
            <person name="Chen A."/>
            <person name="Palaniappan K."/>
            <person name="Hauser L."/>
            <person name="Chang Y.J."/>
            <person name="Jeffries C.D."/>
            <person name="Detter J.C."/>
            <person name="Han C."/>
            <person name="Rohde M."/>
            <person name="Brambilla E."/>
            <person name="Goker M."/>
            <person name="Woyke T."/>
            <person name="Bristow J."/>
            <person name="Eisen J.A."/>
            <person name="Markowitz V."/>
            <person name="Hugenholtz P."/>
            <person name="Kyrpides N.C."/>
            <person name="Klenk H.P."/>
            <person name="Land M."/>
        </authorList>
    </citation>
    <scope>NUCLEOTIDE SEQUENCE [LARGE SCALE GENOMIC DNA]</scope>
    <source>
        <strain evidence="13">ATCC 33931 / DSM 2075 / LMG 7858 / VKM B-1802 / 2st14</strain>
    </source>
</reference>
<dbReference type="Pfam" id="PF00724">
    <property type="entry name" value="Oxidored_FMN"/>
    <property type="match status" value="1"/>
</dbReference>
<proteinExistence type="inferred from homology"/>
<keyword evidence="7" id="KW-0560">Oxidoreductase</keyword>
<dbReference type="eggNOG" id="COG1902">
    <property type="taxonomic scope" value="Bacteria"/>
</dbReference>
<evidence type="ECO:0000259" key="11">
    <source>
        <dbReference type="Pfam" id="PF07992"/>
    </source>
</evidence>
<dbReference type="PRINTS" id="PR00368">
    <property type="entry name" value="FADPNR"/>
</dbReference>
<comment type="similarity">
    <text evidence="3">In the N-terminal section; belongs to the NADH:flavin oxidoreductase/NADH oxidase family.</text>
</comment>
<evidence type="ECO:0000256" key="4">
    <source>
        <dbReference type="ARBA" id="ARBA00022630"/>
    </source>
</evidence>
<dbReference type="eggNOG" id="COG0446">
    <property type="taxonomic scope" value="Bacteria"/>
</dbReference>
<dbReference type="GO" id="GO:0016491">
    <property type="term" value="F:oxidoreductase activity"/>
    <property type="evidence" value="ECO:0007669"/>
    <property type="project" value="UniProtKB-KW"/>
</dbReference>
<dbReference type="InterPro" id="IPR023753">
    <property type="entry name" value="FAD/NAD-binding_dom"/>
</dbReference>
<protein>
    <submittedName>
        <fullName evidence="12">NADH:flavin oxidoreductase/NADH oxidase</fullName>
    </submittedName>
</protein>
<dbReference type="STRING" id="644282.Deba_3233"/>
<dbReference type="PRINTS" id="PR00469">
    <property type="entry name" value="PNDRDTASEII"/>
</dbReference>
<dbReference type="RefSeq" id="WP_013260022.1">
    <property type="nucleotide sequence ID" value="NC_014365.1"/>
</dbReference>
<dbReference type="InterPro" id="IPR013785">
    <property type="entry name" value="Aldolase_TIM"/>
</dbReference>
<sequence length="668" mass="70160">MSNYPLLFEPITINKMQMSNRIVMPAMHLNYTPDGAVSDQLVAFYRERAEGGAGLCIVGGCVINDRSGGPFMVNILKDDDIPGLTRLAKAIQDGGARAGVQLYMAGAYAHSFAIGQQSISSSPHFSKFTKQDAREMSLEEIAQVQDDFVQAALRAQKAGMDMVEILASAGYLICQFLSPTINKRTDEYGGSLENRMRFGLEVVRKTRAAVGPDFCVGVRVAGNDFVPGNHTNEEAALFAKACQDAGADMINVTGGWHETKVPQLTHELPAAGFAYLARGVKRAVSVPVASSNRIHGPGLAEEILARGDADLICMGRPLIADPELPNKAKAGRVDLIKRCVACNQGCFDAIMTLGPIGCMVNPRASHEALGKPGPAAAAKKVVVVGGGAAGAQAAITAAERGHKVTLFEAADTLGGQIAWYWRSTEKPDFAAIPAWQGAYLKELGVDVRLGQRAEADSIAALGPDHVVLASGARPVMPPIPGLSGPGVVHAWDVLKGKAPVIGREVVVIGGGAVGLETAINVAKRGALTPEQAYYLTLFRGESPEAIDRLLTTGSHNVTVLEMLPKIGKGVGRSTAWIVYLLIKRFGIKPITGVKVLSVEPGKVTFDSSDGQIAIKADTVIVAAGAAPVNDLLEPLRAKGLDVSVIGDAGGGLTVLDAIAQGYKLAAEL</sequence>
<gene>
    <name evidence="12" type="ordered locus">Deba_3233</name>
</gene>
<keyword evidence="8" id="KW-0408">Iron</keyword>
<evidence type="ECO:0000256" key="8">
    <source>
        <dbReference type="ARBA" id="ARBA00023004"/>
    </source>
</evidence>
<evidence type="ECO:0000256" key="2">
    <source>
        <dbReference type="ARBA" id="ARBA00001966"/>
    </source>
</evidence>
<evidence type="ECO:0000313" key="13">
    <source>
        <dbReference type="Proteomes" id="UP000009047"/>
    </source>
</evidence>
<dbReference type="Gene3D" id="3.20.20.70">
    <property type="entry name" value="Aldolase class I"/>
    <property type="match status" value="1"/>
</dbReference>
<keyword evidence="6" id="KW-0479">Metal-binding</keyword>
<dbReference type="Gene3D" id="3.50.50.60">
    <property type="entry name" value="FAD/NAD(P)-binding domain"/>
    <property type="match status" value="1"/>
</dbReference>
<dbReference type="AlphaFoldDB" id="E1QM01"/>
<dbReference type="HOGENOM" id="CLU_012153_1_2_7"/>
<dbReference type="GO" id="GO:0046872">
    <property type="term" value="F:metal ion binding"/>
    <property type="evidence" value="ECO:0007669"/>
    <property type="project" value="UniProtKB-KW"/>
</dbReference>
<dbReference type="CDD" id="cd02803">
    <property type="entry name" value="OYE_like_FMN_family"/>
    <property type="match status" value="1"/>
</dbReference>
<feature type="domain" description="NADH:flavin oxidoreductase/NADH oxidase N-terminal" evidence="10">
    <location>
        <begin position="7"/>
        <end position="333"/>
    </location>
</feature>
<dbReference type="Gene3D" id="3.40.50.720">
    <property type="entry name" value="NAD(P)-binding Rossmann-like Domain"/>
    <property type="match status" value="1"/>
</dbReference>
<evidence type="ECO:0000256" key="9">
    <source>
        <dbReference type="ARBA" id="ARBA00023014"/>
    </source>
</evidence>
<accession>E1QM01</accession>
<evidence type="ECO:0000256" key="7">
    <source>
        <dbReference type="ARBA" id="ARBA00023002"/>
    </source>
</evidence>
<keyword evidence="4" id="KW-0285">Flavoprotein</keyword>
<dbReference type="GO" id="GO:0051536">
    <property type="term" value="F:iron-sulfur cluster binding"/>
    <property type="evidence" value="ECO:0007669"/>
    <property type="project" value="UniProtKB-KW"/>
</dbReference>
<dbReference type="PANTHER" id="PTHR42917:SF2">
    <property type="entry name" value="2,4-DIENOYL-COA REDUCTASE [(2E)-ENOYL-COA-PRODUCING]"/>
    <property type="match status" value="1"/>
</dbReference>
<dbReference type="InterPro" id="IPR036188">
    <property type="entry name" value="FAD/NAD-bd_sf"/>
</dbReference>